<sequence length="240" mass="24477">MYTVLTFAALLASTQAFLFGGLPLFGGCNPCGGGYAQSQSYAAPSYSAYSAPSSSYSYQPQAPVYGGYAQAPSYQHASSYQSYSAPQPSYGAPQPSYGASQLSYGAPQPTYGAAQSFAAEQPSFSAQQSYQAPAVHDPVPSVDIGSAPVQPAAGAYAQPAAPVFDAPARPAYNAPQEHVVVKEIVAAPAPPPAPVSYEQPAAPAQTYEASAPVHHNKAVTEVAAPSYSAPAAPAPEASGY</sequence>
<keyword evidence="2" id="KW-1185">Reference proteome</keyword>
<dbReference type="Proteomes" id="UP000024635">
    <property type="component" value="Unassembled WGS sequence"/>
</dbReference>
<dbReference type="AlphaFoldDB" id="A0A016SUH8"/>
<organism evidence="1 2">
    <name type="scientific">Ancylostoma ceylanicum</name>
    <dbReference type="NCBI Taxonomy" id="53326"/>
    <lineage>
        <taxon>Eukaryota</taxon>
        <taxon>Metazoa</taxon>
        <taxon>Ecdysozoa</taxon>
        <taxon>Nematoda</taxon>
        <taxon>Chromadorea</taxon>
        <taxon>Rhabditida</taxon>
        <taxon>Rhabditina</taxon>
        <taxon>Rhabditomorpha</taxon>
        <taxon>Strongyloidea</taxon>
        <taxon>Ancylostomatidae</taxon>
        <taxon>Ancylostomatinae</taxon>
        <taxon>Ancylostoma</taxon>
    </lineage>
</organism>
<reference evidence="2" key="1">
    <citation type="journal article" date="2015" name="Nat. Genet.">
        <title>The genome and transcriptome of the zoonotic hookworm Ancylostoma ceylanicum identify infection-specific gene families.</title>
        <authorList>
            <person name="Schwarz E.M."/>
            <person name="Hu Y."/>
            <person name="Antoshechkin I."/>
            <person name="Miller M.M."/>
            <person name="Sternberg P.W."/>
            <person name="Aroian R.V."/>
        </authorList>
    </citation>
    <scope>NUCLEOTIDE SEQUENCE</scope>
    <source>
        <strain evidence="2">HY135</strain>
    </source>
</reference>
<name>A0A016SUH8_9BILA</name>
<proteinExistence type="predicted"/>
<evidence type="ECO:0000313" key="2">
    <source>
        <dbReference type="Proteomes" id="UP000024635"/>
    </source>
</evidence>
<dbReference type="OrthoDB" id="5875329at2759"/>
<dbReference type="EMBL" id="JARK01001508">
    <property type="protein sequence ID" value="EYB94388.1"/>
    <property type="molecule type" value="Genomic_DNA"/>
</dbReference>
<evidence type="ECO:0000313" key="1">
    <source>
        <dbReference type="EMBL" id="EYB94388.1"/>
    </source>
</evidence>
<gene>
    <name evidence="1" type="primary">Acey_s0172.g364</name>
    <name evidence="1" type="ORF">Y032_0172g364</name>
</gene>
<comment type="caution">
    <text evidence="1">The sequence shown here is derived from an EMBL/GenBank/DDBJ whole genome shotgun (WGS) entry which is preliminary data.</text>
</comment>
<dbReference type="STRING" id="53326.A0A016SUH8"/>
<protein>
    <submittedName>
        <fullName evidence="1">Uncharacterized protein</fullName>
    </submittedName>
</protein>
<accession>A0A016SUH8</accession>